<organism evidence="7 8">
    <name type="scientific">Pleomassaria siparia CBS 279.74</name>
    <dbReference type="NCBI Taxonomy" id="1314801"/>
    <lineage>
        <taxon>Eukaryota</taxon>
        <taxon>Fungi</taxon>
        <taxon>Dikarya</taxon>
        <taxon>Ascomycota</taxon>
        <taxon>Pezizomycotina</taxon>
        <taxon>Dothideomycetes</taxon>
        <taxon>Pleosporomycetidae</taxon>
        <taxon>Pleosporales</taxon>
        <taxon>Pleomassariaceae</taxon>
        <taxon>Pleomassaria</taxon>
    </lineage>
</organism>
<protein>
    <submittedName>
        <fullName evidence="7">ThrRS/AlaRS common domain-containing protein</fullName>
    </submittedName>
</protein>
<dbReference type="Pfam" id="PF07973">
    <property type="entry name" value="tRNA_SAD"/>
    <property type="match status" value="1"/>
</dbReference>
<dbReference type="SUPFAM" id="SSF50447">
    <property type="entry name" value="Translation proteins"/>
    <property type="match status" value="1"/>
</dbReference>
<reference evidence="7" key="1">
    <citation type="journal article" date="2020" name="Stud. Mycol.">
        <title>101 Dothideomycetes genomes: a test case for predicting lifestyles and emergence of pathogens.</title>
        <authorList>
            <person name="Haridas S."/>
            <person name="Albert R."/>
            <person name="Binder M."/>
            <person name="Bloem J."/>
            <person name="Labutti K."/>
            <person name="Salamov A."/>
            <person name="Andreopoulos B."/>
            <person name="Baker S."/>
            <person name="Barry K."/>
            <person name="Bills G."/>
            <person name="Bluhm B."/>
            <person name="Cannon C."/>
            <person name="Castanera R."/>
            <person name="Culley D."/>
            <person name="Daum C."/>
            <person name="Ezra D."/>
            <person name="Gonzalez J."/>
            <person name="Henrissat B."/>
            <person name="Kuo A."/>
            <person name="Liang C."/>
            <person name="Lipzen A."/>
            <person name="Lutzoni F."/>
            <person name="Magnuson J."/>
            <person name="Mondo S."/>
            <person name="Nolan M."/>
            <person name="Ohm R."/>
            <person name="Pangilinan J."/>
            <person name="Park H.-J."/>
            <person name="Ramirez L."/>
            <person name="Alfaro M."/>
            <person name="Sun H."/>
            <person name="Tritt A."/>
            <person name="Yoshinaga Y."/>
            <person name="Zwiers L.-H."/>
            <person name="Turgeon B."/>
            <person name="Goodwin S."/>
            <person name="Spatafora J."/>
            <person name="Crous P."/>
            <person name="Grigoriev I."/>
        </authorList>
    </citation>
    <scope>NUCLEOTIDE SEQUENCE</scope>
    <source>
        <strain evidence="7">CBS 279.74</strain>
    </source>
</reference>
<dbReference type="Proteomes" id="UP000799428">
    <property type="component" value="Unassembled WGS sequence"/>
</dbReference>
<dbReference type="InterPro" id="IPR051335">
    <property type="entry name" value="Alanyl-tRNA_Editing_Enzymes"/>
</dbReference>
<dbReference type="Gene3D" id="2.40.30.130">
    <property type="match status" value="1"/>
</dbReference>
<dbReference type="GO" id="GO:0002196">
    <property type="term" value="F:Ser-tRNA(Ala) deacylase activity"/>
    <property type="evidence" value="ECO:0007669"/>
    <property type="project" value="TreeGrafter"/>
</dbReference>
<evidence type="ECO:0000256" key="5">
    <source>
        <dbReference type="SAM" id="MobiDB-lite"/>
    </source>
</evidence>
<keyword evidence="3" id="KW-0479">Metal-binding</keyword>
<name>A0A6G1KA92_9PLEO</name>
<dbReference type="GO" id="GO:0046872">
    <property type="term" value="F:metal ion binding"/>
    <property type="evidence" value="ECO:0007669"/>
    <property type="project" value="UniProtKB-KW"/>
</dbReference>
<dbReference type="Gene3D" id="3.30.980.10">
    <property type="entry name" value="Threonyl-trna Synthetase, Chain A, domain 2"/>
    <property type="match status" value="1"/>
</dbReference>
<keyword evidence="8" id="KW-1185">Reference proteome</keyword>
<feature type="region of interest" description="Disordered" evidence="5">
    <location>
        <begin position="44"/>
        <end position="74"/>
    </location>
</feature>
<dbReference type="GO" id="GO:0005524">
    <property type="term" value="F:ATP binding"/>
    <property type="evidence" value="ECO:0007669"/>
    <property type="project" value="InterPro"/>
</dbReference>
<dbReference type="InterPro" id="IPR012947">
    <property type="entry name" value="tRNA_SAD"/>
</dbReference>
<gene>
    <name evidence="7" type="ORF">K504DRAFT_482055</name>
</gene>
<evidence type="ECO:0000313" key="7">
    <source>
        <dbReference type="EMBL" id="KAF2709728.1"/>
    </source>
</evidence>
<evidence type="ECO:0000256" key="4">
    <source>
        <dbReference type="ARBA" id="ARBA00022833"/>
    </source>
</evidence>
<feature type="compositionally biased region" description="Polar residues" evidence="5">
    <location>
        <begin position="97"/>
        <end position="107"/>
    </location>
</feature>
<evidence type="ECO:0000256" key="3">
    <source>
        <dbReference type="ARBA" id="ARBA00022723"/>
    </source>
</evidence>
<dbReference type="PANTHER" id="PTHR43462:SF1">
    <property type="entry name" value="ALANYL-TRNA EDITING PROTEIN AARSD1"/>
    <property type="match status" value="1"/>
</dbReference>
<dbReference type="InterPro" id="IPR018163">
    <property type="entry name" value="Thr/Ala-tRNA-synth_IIc_edit"/>
</dbReference>
<dbReference type="PANTHER" id="PTHR43462">
    <property type="entry name" value="ALANYL-TRNA EDITING PROTEIN"/>
    <property type="match status" value="1"/>
</dbReference>
<sequence length="464" mass="50075">MAAAVAGPIPVIVGALSCQKDSYLQTLQTSVVSCVEYVPPEVAKSEKTKNKKTKDASQAARTNGTSTSTSTSTPEKTWLIELEDSVLFPEGGGQPTDHGTLTPLSNSRELEPESEPVPITRIERHGLRCMHFSPTPLAPGTPILQTVDYARRWDLMQQHTGQHLLSAIMDTMSLETLSWSMGGPGEMNSIEVPRKPTAEELASIQSQCNAAVRANHAITVEVPGAEGTGSDKSLPADYDRERGVVRFVRIGDLDYNACCGTHLKQTSHVSLILLHHTQTIRGTNCRLFFSAGDRAIALASASINALRAIALPLSSGSAPHEVQASVQRVSDVLSETKRREKKLLAEIVKYEGARIRADLKKSGNKVAWMHRASDGLDFVNLVVIEIKDAIKEGGVVVLASGEVKGTGSVMIVGEKNLVEGLAAKVKEVVPEIKGGGKGEKWQGKIVEWKKHDVEALREAVETYP</sequence>
<dbReference type="EMBL" id="MU005770">
    <property type="protein sequence ID" value="KAF2709728.1"/>
    <property type="molecule type" value="Genomic_DNA"/>
</dbReference>
<evidence type="ECO:0000256" key="2">
    <source>
        <dbReference type="ARBA" id="ARBA00008429"/>
    </source>
</evidence>
<dbReference type="SMART" id="SM00863">
    <property type="entry name" value="tRNA_SAD"/>
    <property type="match status" value="1"/>
</dbReference>
<accession>A0A6G1KA92</accession>
<feature type="domain" description="Threonyl/alanyl tRNA synthetase SAD" evidence="6">
    <location>
        <begin position="245"/>
        <end position="288"/>
    </location>
</feature>
<evidence type="ECO:0000313" key="8">
    <source>
        <dbReference type="Proteomes" id="UP000799428"/>
    </source>
</evidence>
<evidence type="ECO:0000259" key="6">
    <source>
        <dbReference type="SMART" id="SM00863"/>
    </source>
</evidence>
<comment type="cofactor">
    <cofactor evidence="1">
        <name>Zn(2+)</name>
        <dbReference type="ChEBI" id="CHEBI:29105"/>
    </cofactor>
</comment>
<keyword evidence="4" id="KW-0862">Zinc</keyword>
<dbReference type="GO" id="GO:0004812">
    <property type="term" value="F:aminoacyl-tRNA ligase activity"/>
    <property type="evidence" value="ECO:0007669"/>
    <property type="project" value="InterPro"/>
</dbReference>
<comment type="similarity">
    <text evidence="2">Belongs to the class-II aminoacyl-tRNA synthetase family. Alax-L subfamily.</text>
</comment>
<feature type="region of interest" description="Disordered" evidence="5">
    <location>
        <begin position="89"/>
        <end position="115"/>
    </location>
</feature>
<dbReference type="SUPFAM" id="SSF55186">
    <property type="entry name" value="ThrRS/AlaRS common domain"/>
    <property type="match status" value="1"/>
</dbReference>
<evidence type="ECO:0000256" key="1">
    <source>
        <dbReference type="ARBA" id="ARBA00001947"/>
    </source>
</evidence>
<proteinExistence type="inferred from homology"/>
<dbReference type="AlphaFoldDB" id="A0A6G1KA92"/>
<dbReference type="InterPro" id="IPR009000">
    <property type="entry name" value="Transl_B-barrel_sf"/>
</dbReference>
<dbReference type="OrthoDB" id="288942at2759"/>
<dbReference type="GO" id="GO:0043039">
    <property type="term" value="P:tRNA aminoacylation"/>
    <property type="evidence" value="ECO:0007669"/>
    <property type="project" value="InterPro"/>
</dbReference>